<dbReference type="RefSeq" id="XP_025412173.1">
    <property type="nucleotide sequence ID" value="XM_025556388.1"/>
</dbReference>
<keyword evidence="12" id="KW-1185">Reference proteome</keyword>
<dbReference type="RefSeq" id="XP_025412172.1">
    <property type="nucleotide sequence ID" value="XM_025556387.1"/>
</dbReference>
<dbReference type="GO" id="GO:0042277">
    <property type="term" value="F:peptide binding"/>
    <property type="evidence" value="ECO:0007669"/>
    <property type="project" value="TreeGrafter"/>
</dbReference>
<dbReference type="EMBL" id="GGMS01006375">
    <property type="protein sequence ID" value="MBY75578.1"/>
    <property type="molecule type" value="Transcribed_RNA"/>
</dbReference>
<evidence type="ECO:0000256" key="7">
    <source>
        <dbReference type="ARBA" id="ARBA00023170"/>
    </source>
</evidence>
<keyword evidence="6 9" id="KW-0472">Membrane</keyword>
<reference evidence="11" key="1">
    <citation type="submission" date="2018-04" db="EMBL/GenBank/DDBJ databases">
        <title>Transcriptome assembly of Sipha flava.</title>
        <authorList>
            <person name="Scully E.D."/>
            <person name="Geib S.M."/>
            <person name="Palmer N.A."/>
            <person name="Koch K."/>
            <person name="Bradshaw J."/>
            <person name="Heng-Moss T."/>
            <person name="Sarath G."/>
        </authorList>
    </citation>
    <scope>NUCLEOTIDE SEQUENCE</scope>
</reference>
<comment type="similarity">
    <text evidence="2">Belongs to the G-protein coupled receptor 1 family.</text>
</comment>
<dbReference type="GO" id="GO:0004930">
    <property type="term" value="F:G protein-coupled receptor activity"/>
    <property type="evidence" value="ECO:0007669"/>
    <property type="project" value="InterPro"/>
</dbReference>
<evidence type="ECO:0000256" key="3">
    <source>
        <dbReference type="ARBA" id="ARBA00022475"/>
    </source>
</evidence>
<sequence length="497" mass="54511">MEKTYFNESHLPDDDDYSITAVTSLMAVYVGLVAVVGTTANLCVFLALSMGHKVSNNLLLLNLCVADTMVCIISGPLTVLSWEWPVLSSYAVVNALQYIPVAASTLSLMTQSIDRYASIKHPRHGRLYRRNKHVAYLMSGATAAWTVAAIVSVPRFARPARRLLADLRWTRYYEACYVAVVFVVPWTAVAFSQRAVSRTLYITSLKAAAARGQLPLPMPLMTAESKQVILVASIQKNTVVQSKVTNDVVQHQQQPHTSQQQPQTSQQQPPQPQQQKQQKTVPTPSARSRKRLAKVLVALAGVFVGCWLPYAAALLYANWCCDDNNRRRTGVGTPAAVHRLATVVALLLGHVHSAVNPVVYWWLNRHTMRACPWCWCAGDQFGDNDDDTVADGFGCGAFGCVVGGAALAFGCGRGDRGCTDSGGLDCGGGTGCRQSQNHTPTRFNRLLFRQPNNHQRSRQPSSTNEAALGPFNPRFATPKKRPQQLPVVKNPVMLYYA</sequence>
<dbReference type="Gene3D" id="1.20.1070.10">
    <property type="entry name" value="Rhodopsin 7-helix transmembrane proteins"/>
    <property type="match status" value="1"/>
</dbReference>
<dbReference type="InterPro" id="IPR000276">
    <property type="entry name" value="GPCR_Rhodpsn"/>
</dbReference>
<feature type="transmembrane region" description="Helical" evidence="9">
    <location>
        <begin position="172"/>
        <end position="191"/>
    </location>
</feature>
<dbReference type="PANTHER" id="PTHR24241">
    <property type="entry name" value="NEUROPEPTIDE RECEPTOR-RELATED G-PROTEIN COUPLED RECEPTOR"/>
    <property type="match status" value="1"/>
</dbReference>
<evidence type="ECO:0000313" key="11">
    <source>
        <dbReference type="EMBL" id="MBY75578.1"/>
    </source>
</evidence>
<keyword evidence="3" id="KW-1003">Cell membrane</keyword>
<feature type="transmembrane region" description="Helical" evidence="9">
    <location>
        <begin position="26"/>
        <end position="48"/>
    </location>
</feature>
<evidence type="ECO:0000256" key="6">
    <source>
        <dbReference type="ARBA" id="ARBA00023136"/>
    </source>
</evidence>
<dbReference type="SUPFAM" id="SSF81321">
    <property type="entry name" value="Family A G protein-coupled receptor-like"/>
    <property type="match status" value="1"/>
</dbReference>
<feature type="transmembrane region" description="Helical" evidence="9">
    <location>
        <begin position="337"/>
        <end position="363"/>
    </location>
</feature>
<feature type="transmembrane region" description="Helical" evidence="9">
    <location>
        <begin position="91"/>
        <end position="113"/>
    </location>
</feature>
<dbReference type="PANTHER" id="PTHR24241:SF76">
    <property type="entry name" value="NEUROPEPTIDE SIFAMIDE RECEPTOR"/>
    <property type="match status" value="1"/>
</dbReference>
<protein>
    <submittedName>
        <fullName evidence="11">Cholecystokinin receptor</fullName>
    </submittedName>
    <submittedName>
        <fullName evidence="13 14">Probable G-protein coupled receptor No18</fullName>
    </submittedName>
</protein>
<dbReference type="OrthoDB" id="7787645at2759"/>
<evidence type="ECO:0000259" key="10">
    <source>
        <dbReference type="PROSITE" id="PS50262"/>
    </source>
</evidence>
<reference evidence="13 14" key="2">
    <citation type="submission" date="2025-04" db="UniProtKB">
        <authorList>
            <consortium name="RefSeq"/>
        </authorList>
    </citation>
    <scope>IDENTIFICATION</scope>
    <source>
        <tissue evidence="13 14">Whole body</tissue>
    </source>
</reference>
<dbReference type="GO" id="GO:0032870">
    <property type="term" value="P:cellular response to hormone stimulus"/>
    <property type="evidence" value="ECO:0007669"/>
    <property type="project" value="TreeGrafter"/>
</dbReference>
<evidence type="ECO:0000256" key="5">
    <source>
        <dbReference type="ARBA" id="ARBA00022989"/>
    </source>
</evidence>
<feature type="domain" description="G-protein coupled receptors family 1 profile" evidence="10">
    <location>
        <begin position="37"/>
        <end position="360"/>
    </location>
</feature>
<gene>
    <name evidence="11" type="primary">cckar</name>
    <name evidence="13 14" type="synonym">LOC112684740</name>
    <name evidence="11" type="ORF">g.20391</name>
</gene>
<evidence type="ECO:0000256" key="1">
    <source>
        <dbReference type="ARBA" id="ARBA00004651"/>
    </source>
</evidence>
<accession>A0A2S2QCV9</accession>
<dbReference type="GO" id="GO:0005886">
    <property type="term" value="C:plasma membrane"/>
    <property type="evidence" value="ECO:0007669"/>
    <property type="project" value="UniProtKB-SubCell"/>
</dbReference>
<evidence type="ECO:0000256" key="8">
    <source>
        <dbReference type="SAM" id="MobiDB-lite"/>
    </source>
</evidence>
<name>A0A2S2QCV9_9HEMI</name>
<evidence type="ECO:0000256" key="4">
    <source>
        <dbReference type="ARBA" id="ARBA00022692"/>
    </source>
</evidence>
<evidence type="ECO:0000313" key="13">
    <source>
        <dbReference type="RefSeq" id="XP_025412172.1"/>
    </source>
</evidence>
<dbReference type="Pfam" id="PF00001">
    <property type="entry name" value="7tm_1"/>
    <property type="match status" value="1"/>
</dbReference>
<dbReference type="CDD" id="cd00637">
    <property type="entry name" value="7tm_classA_rhodopsin-like"/>
    <property type="match status" value="1"/>
</dbReference>
<feature type="region of interest" description="Disordered" evidence="8">
    <location>
        <begin position="450"/>
        <end position="484"/>
    </location>
</feature>
<evidence type="ECO:0000256" key="9">
    <source>
        <dbReference type="SAM" id="Phobius"/>
    </source>
</evidence>
<dbReference type="InterPro" id="IPR017452">
    <property type="entry name" value="GPCR_Rhodpsn_7TM"/>
</dbReference>
<keyword evidence="4 9" id="KW-0812">Transmembrane</keyword>
<keyword evidence="5 9" id="KW-1133">Transmembrane helix</keyword>
<evidence type="ECO:0000313" key="14">
    <source>
        <dbReference type="RefSeq" id="XP_025412173.1"/>
    </source>
</evidence>
<feature type="region of interest" description="Disordered" evidence="8">
    <location>
        <begin position="247"/>
        <end position="287"/>
    </location>
</feature>
<evidence type="ECO:0000256" key="2">
    <source>
        <dbReference type="ARBA" id="ARBA00010663"/>
    </source>
</evidence>
<feature type="transmembrane region" description="Helical" evidence="9">
    <location>
        <begin position="295"/>
        <end position="317"/>
    </location>
</feature>
<comment type="subcellular location">
    <subcellularLocation>
        <location evidence="1">Cell membrane</location>
        <topology evidence="1">Multi-pass membrane protein</topology>
    </subcellularLocation>
</comment>
<dbReference type="PRINTS" id="PR00237">
    <property type="entry name" value="GPCRRHODOPSN"/>
</dbReference>
<dbReference type="AlphaFoldDB" id="A0A2S2QCV9"/>
<dbReference type="PROSITE" id="PS50262">
    <property type="entry name" value="G_PROTEIN_RECEP_F1_2"/>
    <property type="match status" value="1"/>
</dbReference>
<proteinExistence type="inferred from homology"/>
<feature type="transmembrane region" description="Helical" evidence="9">
    <location>
        <begin position="60"/>
        <end position="79"/>
    </location>
</feature>
<feature type="compositionally biased region" description="Polar residues" evidence="8">
    <location>
        <begin position="450"/>
        <end position="465"/>
    </location>
</feature>
<dbReference type="Proteomes" id="UP000694846">
    <property type="component" value="Unplaced"/>
</dbReference>
<feature type="compositionally biased region" description="Low complexity" evidence="8">
    <location>
        <begin position="249"/>
        <end position="284"/>
    </location>
</feature>
<organism evidence="11">
    <name type="scientific">Sipha flava</name>
    <name type="common">yellow sugarcane aphid</name>
    <dbReference type="NCBI Taxonomy" id="143950"/>
    <lineage>
        <taxon>Eukaryota</taxon>
        <taxon>Metazoa</taxon>
        <taxon>Ecdysozoa</taxon>
        <taxon>Arthropoda</taxon>
        <taxon>Hexapoda</taxon>
        <taxon>Insecta</taxon>
        <taxon>Pterygota</taxon>
        <taxon>Neoptera</taxon>
        <taxon>Paraneoptera</taxon>
        <taxon>Hemiptera</taxon>
        <taxon>Sternorrhyncha</taxon>
        <taxon>Aphidomorpha</taxon>
        <taxon>Aphidoidea</taxon>
        <taxon>Aphididae</taxon>
        <taxon>Sipha</taxon>
    </lineage>
</organism>
<feature type="transmembrane region" description="Helical" evidence="9">
    <location>
        <begin position="134"/>
        <end position="152"/>
    </location>
</feature>
<evidence type="ECO:0000313" key="12">
    <source>
        <dbReference type="Proteomes" id="UP000694846"/>
    </source>
</evidence>
<keyword evidence="7 11" id="KW-0675">Receptor</keyword>